<dbReference type="GO" id="GO:0003677">
    <property type="term" value="F:DNA binding"/>
    <property type="evidence" value="ECO:0007669"/>
    <property type="project" value="InterPro"/>
</dbReference>
<evidence type="ECO:0000256" key="3">
    <source>
        <dbReference type="ARBA" id="ARBA00022833"/>
    </source>
</evidence>
<evidence type="ECO:0000256" key="1">
    <source>
        <dbReference type="ARBA" id="ARBA00022723"/>
    </source>
</evidence>
<keyword evidence="7" id="KW-1185">Reference proteome</keyword>
<dbReference type="PANTHER" id="PTHR30313:SF2">
    <property type="entry name" value="DNA PRIMASE"/>
    <property type="match status" value="1"/>
</dbReference>
<dbReference type="GO" id="GO:0005737">
    <property type="term" value="C:cytoplasm"/>
    <property type="evidence" value="ECO:0007669"/>
    <property type="project" value="TreeGrafter"/>
</dbReference>
<name>A0A418VJ34_9DEIO</name>
<proteinExistence type="predicted"/>
<dbReference type="PANTHER" id="PTHR30313">
    <property type="entry name" value="DNA PRIMASE"/>
    <property type="match status" value="1"/>
</dbReference>
<accession>A0A418VJ34</accession>
<evidence type="ECO:0000256" key="2">
    <source>
        <dbReference type="ARBA" id="ARBA00022771"/>
    </source>
</evidence>
<evidence type="ECO:0000313" key="6">
    <source>
        <dbReference type="EMBL" id="RJF76183.1"/>
    </source>
</evidence>
<dbReference type="OrthoDB" id="2048844at2"/>
<reference evidence="5 7" key="1">
    <citation type="submission" date="2018-09" db="EMBL/GenBank/DDBJ databases">
        <authorList>
            <person name="Zhu H."/>
        </authorList>
    </citation>
    <scope>NUCLEOTIDE SEQUENCE [LARGE SCALE GENOMIC DNA]</scope>
    <source>
        <strain evidence="5 7">K2S05-167</strain>
    </source>
</reference>
<keyword evidence="3" id="KW-0862">Zinc</keyword>
<evidence type="ECO:0000313" key="5">
    <source>
        <dbReference type="EMBL" id="RJF76144.1"/>
    </source>
</evidence>
<dbReference type="Gene3D" id="3.90.580.10">
    <property type="entry name" value="Zinc finger, CHC2-type domain"/>
    <property type="match status" value="1"/>
</dbReference>
<keyword evidence="2" id="KW-0863">Zinc-finger</keyword>
<sequence length="351" mass="39304">MEDRIARVKANYSLVEVAHRLGLRTETRGGELYAICANPQHDDHHPSMHLATRGKHTGRFKCWSCNCSGDVVDLVSVALGLKIGDAISWLDGQNKAEPIKKTEPRVERDAPTLNEDLYPFAFQAYQERTDDAAMWLANRGLAPVMDLFFIGSTDARGFPTSLLPDKWDAESGRIYKHKNFLNRIVVPYLMPNGDVPYVNARALGDQKPKYLKAARPQGGSIPPYLMHMMLAMSDQIFVTEGEIDCLSLHAALPGVAACAIPGTQTLSVDDEVLFEGKDIILVMDNDEAGKKARAALEERLTPYTRSITQAYVHPDFNDVNEQLVKRGRKWNSGYWEAVRTEAVKRKVYRTV</sequence>
<dbReference type="Gene3D" id="3.40.1360.10">
    <property type="match status" value="1"/>
</dbReference>
<dbReference type="GO" id="GO:0003899">
    <property type="term" value="F:DNA-directed RNA polymerase activity"/>
    <property type="evidence" value="ECO:0007669"/>
    <property type="project" value="InterPro"/>
</dbReference>
<comment type="caution">
    <text evidence="5">The sequence shown here is derived from an EMBL/GenBank/DDBJ whole genome shotgun (WGS) entry which is preliminary data.</text>
</comment>
<dbReference type="GO" id="GO:0006269">
    <property type="term" value="P:DNA replication, synthesis of primer"/>
    <property type="evidence" value="ECO:0007669"/>
    <property type="project" value="TreeGrafter"/>
</dbReference>
<dbReference type="InterPro" id="IPR002694">
    <property type="entry name" value="Znf_CHC2"/>
</dbReference>
<organism evidence="5 7">
    <name type="scientific">Deinococcus cavernae</name>
    <dbReference type="NCBI Taxonomy" id="2320857"/>
    <lineage>
        <taxon>Bacteria</taxon>
        <taxon>Thermotogati</taxon>
        <taxon>Deinococcota</taxon>
        <taxon>Deinococci</taxon>
        <taxon>Deinococcales</taxon>
        <taxon>Deinococcaceae</taxon>
        <taxon>Deinococcus</taxon>
    </lineage>
</organism>
<dbReference type="AlphaFoldDB" id="A0A418VJ34"/>
<evidence type="ECO:0000313" key="7">
    <source>
        <dbReference type="Proteomes" id="UP000286287"/>
    </source>
</evidence>
<dbReference type="EMBL" id="QYUJ01000001">
    <property type="protein sequence ID" value="RJF76144.1"/>
    <property type="molecule type" value="Genomic_DNA"/>
</dbReference>
<dbReference type="SUPFAM" id="SSF57783">
    <property type="entry name" value="Zinc beta-ribbon"/>
    <property type="match status" value="1"/>
</dbReference>
<dbReference type="InterPro" id="IPR034154">
    <property type="entry name" value="TOPRIM_DnaG/twinkle"/>
</dbReference>
<dbReference type="GO" id="GO:0008270">
    <property type="term" value="F:zinc ion binding"/>
    <property type="evidence" value="ECO:0007669"/>
    <property type="project" value="UniProtKB-KW"/>
</dbReference>
<dbReference type="EMBL" id="QYUJ01000001">
    <property type="protein sequence ID" value="RJF76183.1"/>
    <property type="molecule type" value="Genomic_DNA"/>
</dbReference>
<gene>
    <name evidence="5" type="ORF">D3875_00040</name>
    <name evidence="6" type="ORF">D3875_00265</name>
</gene>
<evidence type="ECO:0000259" key="4">
    <source>
        <dbReference type="SMART" id="SM00400"/>
    </source>
</evidence>
<dbReference type="RefSeq" id="WP_119759807.1">
    <property type="nucleotide sequence ID" value="NZ_QYUJ01000001.1"/>
</dbReference>
<feature type="domain" description="Zinc finger CHC2-type" evidence="4">
    <location>
        <begin position="32"/>
        <end position="91"/>
    </location>
</feature>
<dbReference type="Proteomes" id="UP000286287">
    <property type="component" value="Unassembled WGS sequence"/>
</dbReference>
<dbReference type="InterPro" id="IPR036977">
    <property type="entry name" value="DNA_primase_Znf_CHC2"/>
</dbReference>
<keyword evidence="1" id="KW-0479">Metal-binding</keyword>
<dbReference type="SMART" id="SM00400">
    <property type="entry name" value="ZnF_CHCC"/>
    <property type="match status" value="1"/>
</dbReference>
<dbReference type="SUPFAM" id="SSF56731">
    <property type="entry name" value="DNA primase core"/>
    <property type="match status" value="1"/>
</dbReference>
<dbReference type="InterPro" id="IPR050219">
    <property type="entry name" value="DnaG_primase"/>
</dbReference>
<dbReference type="Pfam" id="PF01807">
    <property type="entry name" value="Zn_ribbon_DnaG"/>
    <property type="match status" value="1"/>
</dbReference>
<dbReference type="CDD" id="cd01029">
    <property type="entry name" value="TOPRIM_primases"/>
    <property type="match status" value="1"/>
</dbReference>
<protein>
    <submittedName>
        <fullName evidence="5">Toprim domain-containing protein</fullName>
    </submittedName>
</protein>
<dbReference type="Pfam" id="PF13155">
    <property type="entry name" value="Toprim_2"/>
    <property type="match status" value="1"/>
</dbReference>